<accession>A0ACC1BI97</accession>
<comment type="caution">
    <text evidence="1">The sequence shown here is derived from an EMBL/GenBank/DDBJ whole genome shotgun (WGS) entry which is preliminary data.</text>
</comment>
<dbReference type="Proteomes" id="UP001164250">
    <property type="component" value="Chromosome 4"/>
</dbReference>
<evidence type="ECO:0000313" key="1">
    <source>
        <dbReference type="EMBL" id="KAJ0098652.1"/>
    </source>
</evidence>
<dbReference type="EMBL" id="CM047900">
    <property type="protein sequence ID" value="KAJ0098652.1"/>
    <property type="molecule type" value="Genomic_DNA"/>
</dbReference>
<name>A0ACC1BI97_9ROSI</name>
<organism evidence="1 2">
    <name type="scientific">Pistacia atlantica</name>
    <dbReference type="NCBI Taxonomy" id="434234"/>
    <lineage>
        <taxon>Eukaryota</taxon>
        <taxon>Viridiplantae</taxon>
        <taxon>Streptophyta</taxon>
        <taxon>Embryophyta</taxon>
        <taxon>Tracheophyta</taxon>
        <taxon>Spermatophyta</taxon>
        <taxon>Magnoliopsida</taxon>
        <taxon>eudicotyledons</taxon>
        <taxon>Gunneridae</taxon>
        <taxon>Pentapetalae</taxon>
        <taxon>rosids</taxon>
        <taxon>malvids</taxon>
        <taxon>Sapindales</taxon>
        <taxon>Anacardiaceae</taxon>
        <taxon>Pistacia</taxon>
    </lineage>
</organism>
<gene>
    <name evidence="1" type="ORF">Patl1_21803</name>
</gene>
<keyword evidence="2" id="KW-1185">Reference proteome</keyword>
<evidence type="ECO:0000313" key="2">
    <source>
        <dbReference type="Proteomes" id="UP001164250"/>
    </source>
</evidence>
<protein>
    <submittedName>
        <fullName evidence="1">Uncharacterized protein</fullName>
    </submittedName>
</protein>
<proteinExistence type="predicted"/>
<sequence>MQTIDIEAIKEEKRVLELSLAEARDKNSMLREKVDEVNSTHGELSKELQSVQGQLVTERSRILKLEPKWNDALLEMFRINYIGTSPYITCLPSLYHHHQVSPRDKFLIMSSDGLYQYFINEEAVSEAESFIAAFPKGDPAQHLIKLQVHVTLTPKPSLGLMELESD</sequence>
<reference evidence="2" key="1">
    <citation type="journal article" date="2023" name="G3 (Bethesda)">
        <title>Genome assembly and association tests identify interacting loci associated with vigor, precocity, and sex in interspecific pistachio rootstocks.</title>
        <authorList>
            <person name="Palmer W."/>
            <person name="Jacygrad E."/>
            <person name="Sagayaradj S."/>
            <person name="Cavanaugh K."/>
            <person name="Han R."/>
            <person name="Bertier L."/>
            <person name="Beede B."/>
            <person name="Kafkas S."/>
            <person name="Golino D."/>
            <person name="Preece J."/>
            <person name="Michelmore R."/>
        </authorList>
    </citation>
    <scope>NUCLEOTIDE SEQUENCE [LARGE SCALE GENOMIC DNA]</scope>
</reference>